<reference evidence="2 3" key="1">
    <citation type="submission" date="2021-03" db="EMBL/GenBank/DDBJ databases">
        <authorList>
            <person name="Kim M.K."/>
        </authorList>
    </citation>
    <scope>NUCLEOTIDE SEQUENCE [LARGE SCALE GENOMIC DNA]</scope>
    <source>
        <strain evidence="2 3">BT507</strain>
    </source>
</reference>
<proteinExistence type="predicted"/>
<keyword evidence="3" id="KW-1185">Reference proteome</keyword>
<dbReference type="InterPro" id="IPR025136">
    <property type="entry name" value="MAP3K_TRAF-bd"/>
</dbReference>
<name>A0ABS3THJ5_9BACT</name>
<evidence type="ECO:0000313" key="3">
    <source>
        <dbReference type="Proteomes" id="UP000670527"/>
    </source>
</evidence>
<gene>
    <name evidence="2" type="ORF">J4D97_21000</name>
</gene>
<accession>A0ABS3THJ5</accession>
<protein>
    <submittedName>
        <fullName evidence="2">DUF4071 domain-containing protein</fullName>
    </submittedName>
</protein>
<sequence>MPFGTKSDGMGGTVNFDKVYHQIIKPAIEQAGLEPLRADEEVIGGFIHKPMFERLILCEYAVADLTAANANVFYELGVRHAVRPWSTVMLFAQGGRLPFDIAPIRTLPYQLDPVGNPSAAETDQSALTALLNEARRTAGEHERGPIDSPLYQIVEGYPAIDHTKTDVFRNKVAYSEAIKKKLAEARTQGLAAVQEVAVTLGDLSNQEAGVLIDLLLSYRAVNSWTSMTELVERMPRPLADTALIQEQYGFALNRAGRGQDAERVLTDLVKRRGPSSETLGILGRVYKDQWEAALVKGDRRVANALLDKAITTYLWGFEADWRDAYPGINAVTLMSMKDNIDPRQQQLLPVVRYAVERKVSAGTPDYWDYATLLELAVLADDEIAADQYLGLAFTTAYDSFAPTTTARNLRLIRESKERRGESKNWIQELEAELLAKANPPAKANGNS</sequence>
<evidence type="ECO:0000259" key="1">
    <source>
        <dbReference type="Pfam" id="PF13281"/>
    </source>
</evidence>
<dbReference type="EMBL" id="JAGETX010000025">
    <property type="protein sequence ID" value="MBO3273141.1"/>
    <property type="molecule type" value="Genomic_DNA"/>
</dbReference>
<comment type="caution">
    <text evidence="2">The sequence shown here is derived from an EMBL/GenBank/DDBJ whole genome shotgun (WGS) entry which is preliminary data.</text>
</comment>
<organism evidence="2 3">
    <name type="scientific">Hymenobacter defluvii</name>
    <dbReference type="NCBI Taxonomy" id="2054411"/>
    <lineage>
        <taxon>Bacteria</taxon>
        <taxon>Pseudomonadati</taxon>
        <taxon>Bacteroidota</taxon>
        <taxon>Cytophagia</taxon>
        <taxon>Cytophagales</taxon>
        <taxon>Hymenobacteraceae</taxon>
        <taxon>Hymenobacter</taxon>
    </lineage>
</organism>
<feature type="domain" description="MAP3K TRAFs-binding" evidence="1">
    <location>
        <begin position="72"/>
        <end position="424"/>
    </location>
</feature>
<evidence type="ECO:0000313" key="2">
    <source>
        <dbReference type="EMBL" id="MBO3273141.1"/>
    </source>
</evidence>
<dbReference type="Proteomes" id="UP000670527">
    <property type="component" value="Unassembled WGS sequence"/>
</dbReference>
<dbReference type="Pfam" id="PF13281">
    <property type="entry name" value="MAP3K_TRAF_bd"/>
    <property type="match status" value="1"/>
</dbReference>